<evidence type="ECO:0000313" key="2">
    <source>
        <dbReference type="Proteomes" id="UP001177021"/>
    </source>
</evidence>
<reference evidence="1" key="1">
    <citation type="submission" date="2023-10" db="EMBL/GenBank/DDBJ databases">
        <authorList>
            <person name="Rodriguez Cubillos JULIANA M."/>
            <person name="De Vega J."/>
        </authorList>
    </citation>
    <scope>NUCLEOTIDE SEQUENCE</scope>
</reference>
<protein>
    <submittedName>
        <fullName evidence="1">Uncharacterized protein</fullName>
    </submittedName>
</protein>
<proteinExistence type="predicted"/>
<comment type="caution">
    <text evidence="1">The sequence shown here is derived from an EMBL/GenBank/DDBJ whole genome shotgun (WGS) entry which is preliminary data.</text>
</comment>
<dbReference type="Proteomes" id="UP001177021">
    <property type="component" value="Unassembled WGS sequence"/>
</dbReference>
<keyword evidence="2" id="KW-1185">Reference proteome</keyword>
<organism evidence="1 2">
    <name type="scientific">Trifolium pratense</name>
    <name type="common">Red clover</name>
    <dbReference type="NCBI Taxonomy" id="57577"/>
    <lineage>
        <taxon>Eukaryota</taxon>
        <taxon>Viridiplantae</taxon>
        <taxon>Streptophyta</taxon>
        <taxon>Embryophyta</taxon>
        <taxon>Tracheophyta</taxon>
        <taxon>Spermatophyta</taxon>
        <taxon>Magnoliopsida</taxon>
        <taxon>eudicotyledons</taxon>
        <taxon>Gunneridae</taxon>
        <taxon>Pentapetalae</taxon>
        <taxon>rosids</taxon>
        <taxon>fabids</taxon>
        <taxon>Fabales</taxon>
        <taxon>Fabaceae</taxon>
        <taxon>Papilionoideae</taxon>
        <taxon>50 kb inversion clade</taxon>
        <taxon>NPAAA clade</taxon>
        <taxon>Hologalegina</taxon>
        <taxon>IRL clade</taxon>
        <taxon>Trifolieae</taxon>
        <taxon>Trifolium</taxon>
    </lineage>
</organism>
<gene>
    <name evidence="1" type="ORF">MILVUS5_LOCUS89</name>
</gene>
<evidence type="ECO:0000313" key="1">
    <source>
        <dbReference type="EMBL" id="CAJ2627689.1"/>
    </source>
</evidence>
<sequence>MKNMISPIQSVVPSPTFLWRFKVTLFLIWALAVRSNFVSSLNSIYDCLRTSEHLLRNFLNIYLFQAKN</sequence>
<accession>A0ACB0I6I9</accession>
<name>A0ACB0I6I9_TRIPR</name>
<dbReference type="EMBL" id="CASHSV030000001">
    <property type="protein sequence ID" value="CAJ2627689.1"/>
    <property type="molecule type" value="Genomic_DNA"/>
</dbReference>